<keyword evidence="2" id="KW-1185">Reference proteome</keyword>
<dbReference type="Proteomes" id="UP001148629">
    <property type="component" value="Unassembled WGS sequence"/>
</dbReference>
<evidence type="ECO:0000313" key="1">
    <source>
        <dbReference type="EMBL" id="KAJ3539033.1"/>
    </source>
</evidence>
<accession>A0ACC1SG92</accession>
<name>A0ACC1SG92_9HYPO</name>
<sequence length="217" mass="23047">MLPESPRRIQRGSHHELPLAEDVVVSKEPKTPPFESSQGAIPPALLAQTPHAPDRNCRPAYSVPNTPTQLWSLPMAVPQTTKASTTFDLSPPINETFKAHSQAAQYLAIGDSAGNSATPSSQGSQSWATDLIASLPVPEPPRRLRSPINLSLPSSPVPSGVFSSARESHRKLFHCSSALPEVPFSPISLSQTIPVSVVYFWAATAIAATGRSVGEGS</sequence>
<gene>
    <name evidence="1" type="ORF">NM208_g5652</name>
</gene>
<proteinExistence type="predicted"/>
<reference evidence="1" key="1">
    <citation type="submission" date="2022-08" db="EMBL/GenBank/DDBJ databases">
        <title>Genome Sequence of Fusarium decemcellulare.</title>
        <authorList>
            <person name="Buettner E."/>
        </authorList>
    </citation>
    <scope>NUCLEOTIDE SEQUENCE</scope>
    <source>
        <strain evidence="1">Babe19</strain>
    </source>
</reference>
<organism evidence="1 2">
    <name type="scientific">Fusarium decemcellulare</name>
    <dbReference type="NCBI Taxonomy" id="57161"/>
    <lineage>
        <taxon>Eukaryota</taxon>
        <taxon>Fungi</taxon>
        <taxon>Dikarya</taxon>
        <taxon>Ascomycota</taxon>
        <taxon>Pezizomycotina</taxon>
        <taxon>Sordariomycetes</taxon>
        <taxon>Hypocreomycetidae</taxon>
        <taxon>Hypocreales</taxon>
        <taxon>Nectriaceae</taxon>
        <taxon>Fusarium</taxon>
        <taxon>Fusarium decemcellulare species complex</taxon>
    </lineage>
</organism>
<dbReference type="EMBL" id="JANRMS010000483">
    <property type="protein sequence ID" value="KAJ3539033.1"/>
    <property type="molecule type" value="Genomic_DNA"/>
</dbReference>
<evidence type="ECO:0000313" key="2">
    <source>
        <dbReference type="Proteomes" id="UP001148629"/>
    </source>
</evidence>
<protein>
    <submittedName>
        <fullName evidence="1">Uncharacterized protein</fullName>
    </submittedName>
</protein>
<comment type="caution">
    <text evidence="1">The sequence shown here is derived from an EMBL/GenBank/DDBJ whole genome shotgun (WGS) entry which is preliminary data.</text>
</comment>